<evidence type="ECO:0000313" key="4">
    <source>
        <dbReference type="Proteomes" id="UP000192360"/>
    </source>
</evidence>
<dbReference type="EMBL" id="FWXO01000001">
    <property type="protein sequence ID" value="SMC43231.1"/>
    <property type="molecule type" value="Genomic_DNA"/>
</dbReference>
<dbReference type="OrthoDB" id="1412292at2"/>
<dbReference type="AlphaFoldDB" id="A0A1W1Z540"/>
<keyword evidence="2" id="KW-1133">Transmembrane helix</keyword>
<keyword evidence="2" id="KW-0812">Transmembrane</keyword>
<evidence type="ECO:0000256" key="2">
    <source>
        <dbReference type="SAM" id="Phobius"/>
    </source>
</evidence>
<gene>
    <name evidence="3" type="ORF">SAMN05660703_1118</name>
</gene>
<feature type="transmembrane region" description="Helical" evidence="2">
    <location>
        <begin position="12"/>
        <end position="30"/>
    </location>
</feature>
<dbReference type="Proteomes" id="UP000192360">
    <property type="component" value="Unassembled WGS sequence"/>
</dbReference>
<evidence type="ECO:0008006" key="5">
    <source>
        <dbReference type="Google" id="ProtNLM"/>
    </source>
</evidence>
<evidence type="ECO:0000256" key="1">
    <source>
        <dbReference type="SAM" id="Coils"/>
    </source>
</evidence>
<name>A0A1W1Z540_9FLAO</name>
<feature type="coiled-coil region" evidence="1">
    <location>
        <begin position="98"/>
        <end position="160"/>
    </location>
</feature>
<protein>
    <recommendedName>
        <fullName evidence="5">Chromosome partitioning protein ParA</fullName>
    </recommendedName>
</protein>
<keyword evidence="1" id="KW-0175">Coiled coil</keyword>
<keyword evidence="2" id="KW-0472">Membrane</keyword>
<sequence length="298" mass="34428">MNYQDTKFNYKILLAALIAVIIGILIAFYYSHAQSKNRIDYLEDEKAILVKDLTLMQAEVDRLSTANEVNEIELQNSKYRIEQLLDSVGRLNFDITKLREYKKELRQMELMHDSLKLKNNSLRYNNSILSQKYNETKTKMENLESKAGKLEVQEAALRKQNKIISEQLRIKSYLRILSPQATAYRMRGGDAIITNKASIVSRLRSCVVVSEDMDVINEDKIIYLQFLDPDKRVITHNATTINVNGNTYSKRVEFVYNGNQKDVCDYIAVPEGSLKNGLYTLNIFENEKLLASSEFQLK</sequence>
<dbReference type="RefSeq" id="WP_084060392.1">
    <property type="nucleotide sequence ID" value="NZ_FWXO01000001.1"/>
</dbReference>
<reference evidence="3 4" key="1">
    <citation type="submission" date="2017-04" db="EMBL/GenBank/DDBJ databases">
        <authorList>
            <person name="Afonso C.L."/>
            <person name="Miller P.J."/>
            <person name="Scott M.A."/>
            <person name="Spackman E."/>
            <person name="Goraichik I."/>
            <person name="Dimitrov K.M."/>
            <person name="Suarez D.L."/>
            <person name="Swayne D.E."/>
        </authorList>
    </citation>
    <scope>NUCLEOTIDE SEQUENCE [LARGE SCALE GENOMIC DNA]</scope>
    <source>
        <strain evidence="3 4">DSM 21164</strain>
    </source>
</reference>
<dbReference type="STRING" id="504486.SAMN05660703_1118"/>
<keyword evidence="4" id="KW-1185">Reference proteome</keyword>
<organism evidence="3 4">
    <name type="scientific">Cellulophaga tyrosinoxydans</name>
    <dbReference type="NCBI Taxonomy" id="504486"/>
    <lineage>
        <taxon>Bacteria</taxon>
        <taxon>Pseudomonadati</taxon>
        <taxon>Bacteroidota</taxon>
        <taxon>Flavobacteriia</taxon>
        <taxon>Flavobacteriales</taxon>
        <taxon>Flavobacteriaceae</taxon>
        <taxon>Cellulophaga</taxon>
    </lineage>
</organism>
<evidence type="ECO:0000313" key="3">
    <source>
        <dbReference type="EMBL" id="SMC43231.1"/>
    </source>
</evidence>
<proteinExistence type="predicted"/>
<accession>A0A1W1Z540</accession>